<dbReference type="OMA" id="FIWACIS"/>
<feature type="compositionally biased region" description="Pro residues" evidence="1">
    <location>
        <begin position="140"/>
        <end position="175"/>
    </location>
</feature>
<dbReference type="GO" id="GO:0009055">
    <property type="term" value="F:electron transfer activity"/>
    <property type="evidence" value="ECO:0007669"/>
    <property type="project" value="InterPro"/>
</dbReference>
<evidence type="ECO:0000256" key="1">
    <source>
        <dbReference type="SAM" id="MobiDB-lite"/>
    </source>
</evidence>
<dbReference type="Gramene" id="KGN61733">
    <property type="protein sequence ID" value="KGN61733"/>
    <property type="gene ID" value="Csa_2G234585"/>
</dbReference>
<dbReference type="KEGG" id="csv:105434601"/>
<gene>
    <name evidence="4" type="ORF">Csa_2G234585</name>
</gene>
<dbReference type="InterPro" id="IPR008972">
    <property type="entry name" value="Cupredoxin"/>
</dbReference>
<evidence type="ECO:0000256" key="2">
    <source>
        <dbReference type="SAM" id="SignalP"/>
    </source>
</evidence>
<dbReference type="PRINTS" id="PR01217">
    <property type="entry name" value="PRICHEXTENSN"/>
</dbReference>
<evidence type="ECO:0000313" key="5">
    <source>
        <dbReference type="Proteomes" id="UP000029981"/>
    </source>
</evidence>
<feature type="compositionally biased region" description="Pro residues" evidence="1">
    <location>
        <begin position="46"/>
        <end position="73"/>
    </location>
</feature>
<organism evidence="4 5">
    <name type="scientific">Cucumis sativus</name>
    <name type="common">Cucumber</name>
    <dbReference type="NCBI Taxonomy" id="3659"/>
    <lineage>
        <taxon>Eukaryota</taxon>
        <taxon>Viridiplantae</taxon>
        <taxon>Streptophyta</taxon>
        <taxon>Embryophyta</taxon>
        <taxon>Tracheophyta</taxon>
        <taxon>Spermatophyta</taxon>
        <taxon>Magnoliopsida</taxon>
        <taxon>eudicotyledons</taxon>
        <taxon>Gunneridae</taxon>
        <taxon>Pentapetalae</taxon>
        <taxon>rosids</taxon>
        <taxon>fabids</taxon>
        <taxon>Cucurbitales</taxon>
        <taxon>Cucurbitaceae</taxon>
        <taxon>Benincaseae</taxon>
        <taxon>Cucumis</taxon>
    </lineage>
</organism>
<accession>A0A0A0LIT9</accession>
<reference evidence="4 5" key="2">
    <citation type="journal article" date="2009" name="PLoS ONE">
        <title>An integrated genetic and cytogenetic map of the cucumber genome.</title>
        <authorList>
            <person name="Ren Y."/>
            <person name="Zhang Z."/>
            <person name="Liu J."/>
            <person name="Staub J.E."/>
            <person name="Han Y."/>
            <person name="Cheng Z."/>
            <person name="Li X."/>
            <person name="Lu J."/>
            <person name="Miao H."/>
            <person name="Kang H."/>
            <person name="Xie B."/>
            <person name="Gu X."/>
            <person name="Wang X."/>
            <person name="Du Y."/>
            <person name="Jin W."/>
            <person name="Huang S."/>
        </authorList>
    </citation>
    <scope>NUCLEOTIDE SEQUENCE [LARGE SCALE GENOMIC DNA]</scope>
    <source>
        <strain evidence="5">cv. 9930</strain>
    </source>
</reference>
<reference evidence="4 5" key="4">
    <citation type="journal article" date="2011" name="BMC Genomics">
        <title>RNA-Seq improves annotation of protein-coding genes in the cucumber genome.</title>
        <authorList>
            <person name="Li Z."/>
            <person name="Zhang Z."/>
            <person name="Yan P."/>
            <person name="Huang S."/>
            <person name="Fei Z."/>
            <person name="Lin K."/>
        </authorList>
    </citation>
    <scope>NUCLEOTIDE SEQUENCE [LARGE SCALE GENOMIC DNA]</scope>
    <source>
        <strain evidence="5">cv. 9930</strain>
    </source>
</reference>
<name>A0A0A0LIT9_CUCSA</name>
<evidence type="ECO:0000259" key="3">
    <source>
        <dbReference type="PROSITE" id="PS51485"/>
    </source>
</evidence>
<dbReference type="SUPFAM" id="SSF49503">
    <property type="entry name" value="Cupredoxins"/>
    <property type="match status" value="1"/>
</dbReference>
<keyword evidence="2" id="KW-0732">Signal</keyword>
<protein>
    <recommendedName>
        <fullName evidence="3">Phytocyanin domain-containing protein</fullName>
    </recommendedName>
</protein>
<dbReference type="OrthoDB" id="1839683at2759"/>
<dbReference type="Proteomes" id="UP000029981">
    <property type="component" value="Chromosome 2"/>
</dbReference>
<dbReference type="PANTHER" id="PTHR34052">
    <property type="entry name" value="GLYCINE-RICH PROTEIN-LIKE"/>
    <property type="match status" value="1"/>
</dbReference>
<feature type="signal peptide" evidence="2">
    <location>
        <begin position="1"/>
        <end position="23"/>
    </location>
</feature>
<reference evidence="4 5" key="1">
    <citation type="journal article" date="2009" name="Nat. Genet.">
        <title>The genome of the cucumber, Cucumis sativus L.</title>
        <authorList>
            <person name="Huang S."/>
            <person name="Li R."/>
            <person name="Zhang Z."/>
            <person name="Li L."/>
            <person name="Gu X."/>
            <person name="Fan W."/>
            <person name="Lucas W.J."/>
            <person name="Wang X."/>
            <person name="Xie B."/>
            <person name="Ni P."/>
            <person name="Ren Y."/>
            <person name="Zhu H."/>
            <person name="Li J."/>
            <person name="Lin K."/>
            <person name="Jin W."/>
            <person name="Fei Z."/>
            <person name="Li G."/>
            <person name="Staub J."/>
            <person name="Kilian A."/>
            <person name="van der Vossen E.A."/>
            <person name="Wu Y."/>
            <person name="Guo J."/>
            <person name="He J."/>
            <person name="Jia Z."/>
            <person name="Ren Y."/>
            <person name="Tian G."/>
            <person name="Lu Y."/>
            <person name="Ruan J."/>
            <person name="Qian W."/>
            <person name="Wang M."/>
            <person name="Huang Q."/>
            <person name="Li B."/>
            <person name="Xuan Z."/>
            <person name="Cao J."/>
            <person name="Asan"/>
            <person name="Wu Z."/>
            <person name="Zhang J."/>
            <person name="Cai Q."/>
            <person name="Bai Y."/>
            <person name="Zhao B."/>
            <person name="Han Y."/>
            <person name="Li Y."/>
            <person name="Li X."/>
            <person name="Wang S."/>
            <person name="Shi Q."/>
            <person name="Liu S."/>
            <person name="Cho W.K."/>
            <person name="Kim J.Y."/>
            <person name="Xu Y."/>
            <person name="Heller-Uszynska K."/>
            <person name="Miao H."/>
            <person name="Cheng Z."/>
            <person name="Zhang S."/>
            <person name="Wu J."/>
            <person name="Yang Y."/>
            <person name="Kang H."/>
            <person name="Li M."/>
            <person name="Liang H."/>
            <person name="Ren X."/>
            <person name="Shi Z."/>
            <person name="Wen M."/>
            <person name="Jian M."/>
            <person name="Yang H."/>
            <person name="Zhang G."/>
            <person name="Yang Z."/>
            <person name="Chen R."/>
            <person name="Liu S."/>
            <person name="Li J."/>
            <person name="Ma L."/>
            <person name="Liu H."/>
            <person name="Zhou Y."/>
            <person name="Zhao J."/>
            <person name="Fang X."/>
            <person name="Li G."/>
            <person name="Fang L."/>
            <person name="Li Y."/>
            <person name="Liu D."/>
            <person name="Zheng H."/>
            <person name="Zhang Y."/>
            <person name="Qin N."/>
            <person name="Li Z."/>
            <person name="Yang G."/>
            <person name="Yang S."/>
            <person name="Bolund L."/>
            <person name="Kristiansen K."/>
            <person name="Zheng H."/>
            <person name="Li S."/>
            <person name="Zhang X."/>
            <person name="Yang H."/>
            <person name="Wang J."/>
            <person name="Sun R."/>
            <person name="Zhang B."/>
            <person name="Jiang S."/>
            <person name="Wang J."/>
            <person name="Du Y."/>
            <person name="Li S."/>
        </authorList>
    </citation>
    <scope>NUCLEOTIDE SEQUENCE [LARGE SCALE GENOMIC DNA]</scope>
    <source>
        <strain evidence="5">cv. 9930</strain>
    </source>
</reference>
<dbReference type="Gene3D" id="2.60.40.420">
    <property type="entry name" value="Cupredoxins - blue copper proteins"/>
    <property type="match status" value="1"/>
</dbReference>
<dbReference type="AlphaFoldDB" id="A0A0A0LIT9"/>
<dbReference type="EMBL" id="CM002923">
    <property type="protein sequence ID" value="KGN61733.1"/>
    <property type="molecule type" value="Genomic_DNA"/>
</dbReference>
<dbReference type="PANTHER" id="PTHR34052:SF1">
    <property type="entry name" value="OS06G0216700 PROTEIN"/>
    <property type="match status" value="1"/>
</dbReference>
<reference evidence="4 5" key="3">
    <citation type="journal article" date="2010" name="BMC Genomics">
        <title>Transcriptome sequencing and comparative analysis of cucumber flowers with different sex types.</title>
        <authorList>
            <person name="Guo S."/>
            <person name="Zheng Y."/>
            <person name="Joung J.G."/>
            <person name="Liu S."/>
            <person name="Zhang Z."/>
            <person name="Crasta O.R."/>
            <person name="Sobral B.W."/>
            <person name="Xu Y."/>
            <person name="Huang S."/>
            <person name="Fei Z."/>
        </authorList>
    </citation>
    <scope>NUCLEOTIDE SEQUENCE [LARGE SCALE GENOMIC DNA]</scope>
    <source>
        <strain evidence="5">cv. 9930</strain>
    </source>
</reference>
<feature type="region of interest" description="Disordered" evidence="1">
    <location>
        <begin position="46"/>
        <end position="181"/>
    </location>
</feature>
<proteinExistence type="predicted"/>
<evidence type="ECO:0000313" key="4">
    <source>
        <dbReference type="EMBL" id="KGN61733.1"/>
    </source>
</evidence>
<dbReference type="PROSITE" id="PS51485">
    <property type="entry name" value="PHYTOCYANIN"/>
    <property type="match status" value="1"/>
</dbReference>
<keyword evidence="5" id="KW-1185">Reference proteome</keyword>
<sequence length="294" mass="32478">MAFISSKLIILFIWACISTLCSANNGGWFWGRPNCTVSSIPCHKPSLPPPLRRLPPSRYPRTPPSRRFPPPPSRRLRTPPSQRCPLLPPPPPPPRHPRTPPPSRRPRTPPPPPPMLSSPPPPSPIVSPPPPQRRPRPRPRPPPFQPIPPSPPSLPSPSPPSPSPSLPPSPQPTPQSPRKIIVGGSNQWQLGFDYTDWALKNGPFYVNDILVFKYDPPNRSTPPHNVYLLPNMRSLANCDFGKAKVLANITQGSGDGFEFVLKDQNPYYFACGEGNGFHCKLGSMKFTLTPILKA</sequence>
<dbReference type="InterPro" id="IPR003245">
    <property type="entry name" value="Phytocyanin_dom"/>
</dbReference>
<feature type="domain" description="Phytocyanin" evidence="3">
    <location>
        <begin position="178"/>
        <end position="292"/>
    </location>
</feature>
<feature type="chain" id="PRO_5001966113" description="Phytocyanin domain-containing protein" evidence="2">
    <location>
        <begin position="24"/>
        <end position="294"/>
    </location>
</feature>
<feature type="compositionally biased region" description="Pro residues" evidence="1">
    <location>
        <begin position="86"/>
        <end position="132"/>
    </location>
</feature>